<feature type="transmembrane region" description="Helical" evidence="1">
    <location>
        <begin position="325"/>
        <end position="345"/>
    </location>
</feature>
<feature type="transmembrane region" description="Helical" evidence="1">
    <location>
        <begin position="290"/>
        <end position="313"/>
    </location>
</feature>
<feature type="transmembrane region" description="Helical" evidence="1">
    <location>
        <begin position="109"/>
        <end position="133"/>
    </location>
</feature>
<keyword evidence="3" id="KW-1185">Reference proteome</keyword>
<feature type="transmembrane region" description="Helical" evidence="1">
    <location>
        <begin position="226"/>
        <end position="245"/>
    </location>
</feature>
<feature type="transmembrane region" description="Helical" evidence="1">
    <location>
        <begin position="195"/>
        <end position="214"/>
    </location>
</feature>
<keyword evidence="1" id="KW-1133">Transmembrane helix</keyword>
<evidence type="ECO:0008006" key="4">
    <source>
        <dbReference type="Google" id="ProtNLM"/>
    </source>
</evidence>
<evidence type="ECO:0000313" key="2">
    <source>
        <dbReference type="EMBL" id="UUY04115.1"/>
    </source>
</evidence>
<keyword evidence="1" id="KW-0812">Transmembrane</keyword>
<name>A0ABY5PI10_9ACTN</name>
<dbReference type="Proteomes" id="UP001058860">
    <property type="component" value="Chromosome"/>
</dbReference>
<gene>
    <name evidence="2" type="ORF">LRS13_00885</name>
</gene>
<keyword evidence="1" id="KW-0472">Membrane</keyword>
<proteinExistence type="predicted"/>
<feature type="transmembrane region" description="Helical" evidence="1">
    <location>
        <begin position="423"/>
        <end position="441"/>
    </location>
</feature>
<organism evidence="2 3">
    <name type="scientific">Svornostia abyssi</name>
    <dbReference type="NCBI Taxonomy" id="2898438"/>
    <lineage>
        <taxon>Bacteria</taxon>
        <taxon>Bacillati</taxon>
        <taxon>Actinomycetota</taxon>
        <taxon>Thermoleophilia</taxon>
        <taxon>Solirubrobacterales</taxon>
        <taxon>Baekduiaceae</taxon>
        <taxon>Svornostia</taxon>
    </lineage>
</organism>
<feature type="transmembrane region" description="Helical" evidence="1">
    <location>
        <begin position="398"/>
        <end position="416"/>
    </location>
</feature>
<evidence type="ECO:0000256" key="1">
    <source>
        <dbReference type="SAM" id="Phobius"/>
    </source>
</evidence>
<dbReference type="RefSeq" id="WP_353864608.1">
    <property type="nucleotide sequence ID" value="NZ_CP088295.1"/>
</dbReference>
<feature type="transmembrane region" description="Helical" evidence="1">
    <location>
        <begin position="447"/>
        <end position="466"/>
    </location>
</feature>
<evidence type="ECO:0000313" key="3">
    <source>
        <dbReference type="Proteomes" id="UP001058860"/>
    </source>
</evidence>
<protein>
    <recommendedName>
        <fullName evidence="4">PA14 domain-containing protein</fullName>
    </recommendedName>
</protein>
<dbReference type="EMBL" id="CP088295">
    <property type="protein sequence ID" value="UUY04115.1"/>
    <property type="molecule type" value="Genomic_DNA"/>
</dbReference>
<accession>A0ABY5PI10</accession>
<sequence length="812" mass="85727">MLDLATTWLVFPALLVLTWAGLGLAAFGWRRDDPVAGILESLVLGYAGFIALSQVLVWGRAGTVLFLLASSGIAAFGLRRMWVEIAITRQPTGPADASVARGHTLRPLAVLPVVFVLAAAPVVASGSATFAGYTQLGDTAVQMLGAEALATVDSSSESESSSELVTRAYFVGSGYPSGALTAMAPFSKLLAQDVAWTYQPFLALGVVMLAAGLLRLSRELPLSDPLQVVVAFVATQPGLLVAYYLQGSIKEVVAAALLPALALFVSRAAARSTSEGRLAGLLPVAMVSAALVGVVGTAAAVWVAPAALMLAVLAWRPIFDNPLKALLAVGMAALLGLVGAVRAVLGLGAYLDVAGTVTTTQTELGNLLTPLRRAEALGIWLNGDFRVPPQGLAGDVTMLAQVSVAVGVVLGVVYLLRLRAVGPGVFLLVGLAGMLIISAFGSPWADAKAYAITAPALLFTGVVGWVSVRSWAADRGRLLAVPAVAMIAAAVVASNALAYRDVSLAPRDRMEELQAIAAQVDGPVLFTEFDEFAKYFLRDVAPDAVADTWRLRPPAFSIGSSMPPFGTSVRAETLDRAYLGEFARVVMRRSAFAERPSSMFELEHRGSHYETWRRTSGGEEIMASIAAEFTPSGSKVDCARLGAVVEELRPRRLRWQPRKPVVQAGFEQVPASWAVEWNGLEYRPRGGGEGRGAVRVPQSGRYEVWLQGSVGAASRVTVSGRSVGTASGRLSEDGGSELVGTVELPRGRVSWSVRVEPSVLAPGQGSWNRLVSGLAFRRVGAPPPVRESPASDWRQLCGTEVVWVEMVGRRTR</sequence>
<feature type="transmembrane region" description="Helical" evidence="1">
    <location>
        <begin position="64"/>
        <end position="82"/>
    </location>
</feature>
<feature type="transmembrane region" description="Helical" evidence="1">
    <location>
        <begin position="252"/>
        <end position="270"/>
    </location>
</feature>
<reference evidence="3" key="1">
    <citation type="submission" date="2021-11" db="EMBL/GenBank/DDBJ databases">
        <title>Cultivation dependent microbiological survey of springs from the worlds oldest radium mine currently devoted to the extraction of radon-saturated water.</title>
        <authorList>
            <person name="Kapinusova G."/>
            <person name="Smrhova T."/>
            <person name="Strejcek M."/>
            <person name="Suman J."/>
            <person name="Jani K."/>
            <person name="Pajer P."/>
            <person name="Uhlik O."/>
        </authorList>
    </citation>
    <scope>NUCLEOTIDE SEQUENCE [LARGE SCALE GENOMIC DNA]</scope>
    <source>
        <strain evidence="3">J379</strain>
    </source>
</reference>
<feature type="transmembrane region" description="Helical" evidence="1">
    <location>
        <begin position="478"/>
        <end position="499"/>
    </location>
</feature>